<sequence length="200" mass="22779">DFHQFPPVVRAHAALYDSECSTDLSARGHELYWQFDNVILLDEQLRVTDIEWMGLLDRLCSGTCMEEDIDLLNTVTLDSPSCCPTNLDESSWSDAIFITSQNAVHNEWNVEALRQHCIRTGNVLYRSPTEDYRGKTWEELSMKEQLDVVAMMEKKTGHIPDMLEIAIGMKAMVTINIAMELDLANSTRGTIEVLILDPRE</sequence>
<organism evidence="1 2">
    <name type="scientific">Armillaria solidipes</name>
    <dbReference type="NCBI Taxonomy" id="1076256"/>
    <lineage>
        <taxon>Eukaryota</taxon>
        <taxon>Fungi</taxon>
        <taxon>Dikarya</taxon>
        <taxon>Basidiomycota</taxon>
        <taxon>Agaricomycotina</taxon>
        <taxon>Agaricomycetes</taxon>
        <taxon>Agaricomycetidae</taxon>
        <taxon>Agaricales</taxon>
        <taxon>Marasmiineae</taxon>
        <taxon>Physalacriaceae</taxon>
        <taxon>Armillaria</taxon>
    </lineage>
</organism>
<dbReference type="Proteomes" id="UP000218334">
    <property type="component" value="Unassembled WGS sequence"/>
</dbReference>
<keyword evidence="2" id="KW-1185">Reference proteome</keyword>
<reference evidence="2" key="1">
    <citation type="journal article" date="2017" name="Nat. Ecol. Evol.">
        <title>Genome expansion and lineage-specific genetic innovations in the forest pathogenic fungi Armillaria.</title>
        <authorList>
            <person name="Sipos G."/>
            <person name="Prasanna A.N."/>
            <person name="Walter M.C."/>
            <person name="O'Connor E."/>
            <person name="Balint B."/>
            <person name="Krizsan K."/>
            <person name="Kiss B."/>
            <person name="Hess J."/>
            <person name="Varga T."/>
            <person name="Slot J."/>
            <person name="Riley R."/>
            <person name="Boka B."/>
            <person name="Rigling D."/>
            <person name="Barry K."/>
            <person name="Lee J."/>
            <person name="Mihaltcheva S."/>
            <person name="LaButti K."/>
            <person name="Lipzen A."/>
            <person name="Waldron R."/>
            <person name="Moloney N.M."/>
            <person name="Sperisen C."/>
            <person name="Kredics L."/>
            <person name="Vagvoelgyi C."/>
            <person name="Patrignani A."/>
            <person name="Fitzpatrick D."/>
            <person name="Nagy I."/>
            <person name="Doyle S."/>
            <person name="Anderson J.B."/>
            <person name="Grigoriev I.V."/>
            <person name="Gueldener U."/>
            <person name="Muensterkoetter M."/>
            <person name="Nagy L.G."/>
        </authorList>
    </citation>
    <scope>NUCLEOTIDE SEQUENCE [LARGE SCALE GENOMIC DNA]</scope>
    <source>
        <strain evidence="2">28-4</strain>
    </source>
</reference>
<protein>
    <submittedName>
        <fullName evidence="1">Uncharacterized protein</fullName>
    </submittedName>
</protein>
<name>A0A2H3BKK8_9AGAR</name>
<dbReference type="STRING" id="1076256.A0A2H3BKK8"/>
<evidence type="ECO:0000313" key="1">
    <source>
        <dbReference type="EMBL" id="PBK71405.1"/>
    </source>
</evidence>
<dbReference type="AlphaFoldDB" id="A0A2H3BKK8"/>
<feature type="non-terminal residue" evidence="1">
    <location>
        <position position="200"/>
    </location>
</feature>
<feature type="non-terminal residue" evidence="1">
    <location>
        <position position="1"/>
    </location>
</feature>
<evidence type="ECO:0000313" key="2">
    <source>
        <dbReference type="Proteomes" id="UP000218334"/>
    </source>
</evidence>
<accession>A0A2H3BKK8</accession>
<dbReference type="EMBL" id="KZ293424">
    <property type="protein sequence ID" value="PBK71405.1"/>
    <property type="molecule type" value="Genomic_DNA"/>
</dbReference>
<gene>
    <name evidence="1" type="ORF">ARMSODRAFT_855762</name>
</gene>
<proteinExistence type="predicted"/>